<feature type="domain" description="Pirin C-terminal" evidence="5">
    <location>
        <begin position="188"/>
        <end position="286"/>
    </location>
</feature>
<dbReference type="PIRSF" id="PIRSF006232">
    <property type="entry name" value="Pirin"/>
    <property type="match status" value="1"/>
</dbReference>
<dbReference type="AlphaFoldDB" id="A0A2W4JFZ3"/>
<dbReference type="Gene3D" id="2.60.120.10">
    <property type="entry name" value="Jelly Rolls"/>
    <property type="match status" value="2"/>
</dbReference>
<dbReference type="PANTHER" id="PTHR13903">
    <property type="entry name" value="PIRIN-RELATED"/>
    <property type="match status" value="1"/>
</dbReference>
<sequence length="320" mass="34684">MSNTESRPPEVTCAEGAQGAGVQILTAREVPLGGPRALLVRRTLPQRARTLIGAWCFADHYGPDTTPMIVPPHPHTGLQTVSWLFDGEIEHRDSGGHHQFVRPGELNLMTGGHGISHSEVSTRSGEILHGVQLWVALPDSARHAPRDLQFHVPEPVRANGAVARVFLGSVPGVASSPVRTFTPLLGAELVLDPGTTFELPLDETFEHGVLLDQGAVTVAGTPVKEAELAYLAPRRASVELRAGDDAPARMLVLGGPPFGDEIVMWWNFVARSHDEIVEYRADWEAGSERFGRVDGYRGEPSRLPAPPLPNVVIKPRRNPT</sequence>
<dbReference type="GO" id="GO:0046872">
    <property type="term" value="F:metal ion binding"/>
    <property type="evidence" value="ECO:0007669"/>
    <property type="project" value="UniProtKB-KW"/>
</dbReference>
<comment type="cofactor">
    <cofactor evidence="2">
        <name>Fe cation</name>
        <dbReference type="ChEBI" id="CHEBI:24875"/>
    </cofactor>
    <text evidence="2">Binds 1 Fe cation per subunit.</text>
</comment>
<feature type="binding site" evidence="2">
    <location>
        <position position="117"/>
    </location>
    <ligand>
        <name>Fe cation</name>
        <dbReference type="ChEBI" id="CHEBI:24875"/>
    </ligand>
</feature>
<reference evidence="7" key="2">
    <citation type="submission" date="2018-05" db="EMBL/GenBank/DDBJ databases">
        <authorList>
            <person name="Lanie J.A."/>
            <person name="Ng W.-L."/>
            <person name="Kazmierczak K.M."/>
            <person name="Andrzejewski T.M."/>
            <person name="Davidsen T.M."/>
            <person name="Wayne K.J."/>
            <person name="Tettelin H."/>
            <person name="Glass J.I."/>
            <person name="Rusch D."/>
            <person name="Podicherti R."/>
            <person name="Tsui H.-C.T."/>
            <person name="Winkler M.E."/>
        </authorList>
    </citation>
    <scope>NUCLEOTIDE SEQUENCE</scope>
    <source>
        <strain evidence="7">ZC4RG45</strain>
    </source>
</reference>
<dbReference type="EMBL" id="QGUI02000014">
    <property type="protein sequence ID" value="MFO7191074.1"/>
    <property type="molecule type" value="Genomic_DNA"/>
</dbReference>
<reference evidence="6" key="1">
    <citation type="submission" date="2018-05" db="EMBL/GenBank/DDBJ databases">
        <authorList>
            <person name="Moura L."/>
            <person name="Setubal J.C."/>
        </authorList>
    </citation>
    <scope>NUCLEOTIDE SEQUENCE</scope>
    <source>
        <strain evidence="6">ZC4RG45</strain>
    </source>
</reference>
<dbReference type="SUPFAM" id="SSF51182">
    <property type="entry name" value="RmlC-like cupins"/>
    <property type="match status" value="1"/>
</dbReference>
<reference evidence="6 8" key="3">
    <citation type="journal article" date="2021" name="BMC Genomics">
        <title>Genome-resolved metagenome and metatranscriptome analyses of thermophilic composting reveal key bacterial players and their metabolic interactions.</title>
        <authorList>
            <person name="Braga L.P.P."/>
            <person name="Pereira R.V."/>
            <person name="Martins L.F."/>
            <person name="Moura L.M.S."/>
            <person name="Sanchez F.B."/>
            <person name="Patane J.S.L."/>
            <person name="da Silva A.M."/>
            <person name="Setubal J.C."/>
        </authorList>
    </citation>
    <scope>NUCLEOTIDE SEQUENCE [LARGE SCALE GENOMIC DNA]</scope>
    <source>
        <strain evidence="6">ZC4RG45</strain>
    </source>
</reference>
<dbReference type="STRING" id="1111738.GCA_000427905_00088"/>
<dbReference type="Pfam" id="PF02678">
    <property type="entry name" value="Pirin"/>
    <property type="match status" value="1"/>
</dbReference>
<dbReference type="EMBL" id="QGUI01000279">
    <property type="protein sequence ID" value="PZM97930.1"/>
    <property type="molecule type" value="Genomic_DNA"/>
</dbReference>
<evidence type="ECO:0000259" key="5">
    <source>
        <dbReference type="Pfam" id="PF05726"/>
    </source>
</evidence>
<dbReference type="CDD" id="cd02909">
    <property type="entry name" value="cupin_pirin_N"/>
    <property type="match status" value="1"/>
</dbReference>
<evidence type="ECO:0000313" key="6">
    <source>
        <dbReference type="EMBL" id="MFO7191074.1"/>
    </source>
</evidence>
<feature type="domain" description="Pirin N-terminal" evidence="4">
    <location>
        <begin position="41"/>
        <end position="135"/>
    </location>
</feature>
<gene>
    <name evidence="6" type="ORF">DIU77_002380</name>
    <name evidence="7" type="ORF">DIU77_08615</name>
</gene>
<evidence type="ECO:0000259" key="4">
    <source>
        <dbReference type="Pfam" id="PF02678"/>
    </source>
</evidence>
<accession>A0A2W4JFZ3</accession>
<feature type="binding site" evidence="2">
    <location>
        <position position="119"/>
    </location>
    <ligand>
        <name>Fe cation</name>
        <dbReference type="ChEBI" id="CHEBI:24875"/>
    </ligand>
</feature>
<feature type="binding site" evidence="2">
    <location>
        <position position="73"/>
    </location>
    <ligand>
        <name>Fe cation</name>
        <dbReference type="ChEBI" id="CHEBI:24875"/>
    </ligand>
</feature>
<dbReference type="InterPro" id="IPR012093">
    <property type="entry name" value="Pirin"/>
</dbReference>
<comment type="similarity">
    <text evidence="1 3">Belongs to the pirin family.</text>
</comment>
<dbReference type="InterPro" id="IPR008778">
    <property type="entry name" value="Pirin_C_dom"/>
</dbReference>
<evidence type="ECO:0000256" key="1">
    <source>
        <dbReference type="ARBA" id="ARBA00008416"/>
    </source>
</evidence>
<comment type="caution">
    <text evidence="7">The sequence shown here is derived from an EMBL/GenBank/DDBJ whole genome shotgun (WGS) entry which is preliminary data.</text>
</comment>
<evidence type="ECO:0000313" key="8">
    <source>
        <dbReference type="Proteomes" id="UP000249324"/>
    </source>
</evidence>
<keyword evidence="2" id="KW-0408">Iron</keyword>
<keyword evidence="2" id="KW-0479">Metal-binding</keyword>
<evidence type="ECO:0000256" key="3">
    <source>
        <dbReference type="RuleBase" id="RU003457"/>
    </source>
</evidence>
<evidence type="ECO:0000313" key="7">
    <source>
        <dbReference type="EMBL" id="PZM97930.1"/>
    </source>
</evidence>
<dbReference type="Proteomes" id="UP000249324">
    <property type="component" value="Unassembled WGS sequence"/>
</dbReference>
<dbReference type="CDD" id="cd02247">
    <property type="entry name" value="cupin_pirin_C"/>
    <property type="match status" value="1"/>
</dbReference>
<dbReference type="InterPro" id="IPR014710">
    <property type="entry name" value="RmlC-like_jellyroll"/>
</dbReference>
<evidence type="ECO:0000256" key="2">
    <source>
        <dbReference type="PIRSR" id="PIRSR006232-1"/>
    </source>
</evidence>
<protein>
    <submittedName>
        <fullName evidence="7">Pirin family protein</fullName>
    </submittedName>
</protein>
<name>A0A2W4JFZ3_9PSEU</name>
<feature type="binding site" evidence="2">
    <location>
        <position position="75"/>
    </location>
    <ligand>
        <name>Fe cation</name>
        <dbReference type="ChEBI" id="CHEBI:24875"/>
    </ligand>
</feature>
<proteinExistence type="inferred from homology"/>
<dbReference type="PANTHER" id="PTHR13903:SF8">
    <property type="entry name" value="PIRIN"/>
    <property type="match status" value="1"/>
</dbReference>
<organism evidence="7">
    <name type="scientific">Thermocrispum agreste</name>
    <dbReference type="NCBI Taxonomy" id="37925"/>
    <lineage>
        <taxon>Bacteria</taxon>
        <taxon>Bacillati</taxon>
        <taxon>Actinomycetota</taxon>
        <taxon>Actinomycetes</taxon>
        <taxon>Pseudonocardiales</taxon>
        <taxon>Pseudonocardiaceae</taxon>
        <taxon>Thermocrispum</taxon>
    </lineage>
</organism>
<dbReference type="InterPro" id="IPR003829">
    <property type="entry name" value="Pirin_N_dom"/>
</dbReference>
<dbReference type="InterPro" id="IPR011051">
    <property type="entry name" value="RmlC_Cupin_sf"/>
</dbReference>
<reference evidence="6" key="4">
    <citation type="submission" date="2023-08" db="EMBL/GenBank/DDBJ databases">
        <authorList>
            <person name="Guima S.E.S."/>
            <person name="Martins L.F."/>
            <person name="Silva A.M."/>
            <person name="Setubal J.C."/>
        </authorList>
    </citation>
    <scope>NUCLEOTIDE SEQUENCE</scope>
    <source>
        <strain evidence="6">ZC4RG45</strain>
    </source>
</reference>
<dbReference type="Pfam" id="PF05726">
    <property type="entry name" value="Pirin_C"/>
    <property type="match status" value="1"/>
</dbReference>